<keyword evidence="6 7" id="KW-0804">Transcription</keyword>
<organism evidence="10 11">
    <name type="scientific">Enterococcus ratti</name>
    <dbReference type="NCBI Taxonomy" id="150033"/>
    <lineage>
        <taxon>Bacteria</taxon>
        <taxon>Bacillati</taxon>
        <taxon>Bacillota</taxon>
        <taxon>Bacilli</taxon>
        <taxon>Lactobacillales</taxon>
        <taxon>Enterococcaceae</taxon>
        <taxon>Enterococcus</taxon>
    </lineage>
</organism>
<comment type="similarity">
    <text evidence="1 7">Belongs to the CtsR family.</text>
</comment>
<feature type="domain" description="CtsR C-terminal dimerization" evidence="9">
    <location>
        <begin position="80"/>
        <end position="149"/>
    </location>
</feature>
<evidence type="ECO:0000259" key="8">
    <source>
        <dbReference type="Pfam" id="PF05848"/>
    </source>
</evidence>
<dbReference type="InterPro" id="IPR040465">
    <property type="entry name" value="CtsR_N"/>
</dbReference>
<dbReference type="InterPro" id="IPR008463">
    <property type="entry name" value="CtsR"/>
</dbReference>
<dbReference type="InterPro" id="IPR041473">
    <property type="entry name" value="CtsR_C"/>
</dbReference>
<accession>A0A1L8WRG9</accession>
<keyword evidence="5 7" id="KW-0238">DNA-binding</keyword>
<dbReference type="Pfam" id="PF17727">
    <property type="entry name" value="CtsR_C"/>
    <property type="match status" value="1"/>
</dbReference>
<dbReference type="EMBL" id="JXLB01000002">
    <property type="protein sequence ID" value="OJG83630.1"/>
    <property type="molecule type" value="Genomic_DNA"/>
</dbReference>
<evidence type="ECO:0000256" key="5">
    <source>
        <dbReference type="ARBA" id="ARBA00023125"/>
    </source>
</evidence>
<dbReference type="Gene3D" id="1.10.1200.150">
    <property type="entry name" value="Transcriptional regulator CtsR, C-terminal domain"/>
    <property type="match status" value="1"/>
</dbReference>
<dbReference type="STRING" id="150033.RV14_GL000864"/>
<evidence type="ECO:0000256" key="2">
    <source>
        <dbReference type="ARBA" id="ARBA00014129"/>
    </source>
</evidence>
<evidence type="ECO:0000313" key="10">
    <source>
        <dbReference type="EMBL" id="OJG83630.1"/>
    </source>
</evidence>
<evidence type="ECO:0000256" key="7">
    <source>
        <dbReference type="PIRNR" id="PIRNR010607"/>
    </source>
</evidence>
<dbReference type="Proteomes" id="UP000182152">
    <property type="component" value="Unassembled WGS sequence"/>
</dbReference>
<evidence type="ECO:0000256" key="6">
    <source>
        <dbReference type="ARBA" id="ARBA00023163"/>
    </source>
</evidence>
<dbReference type="InterPro" id="IPR041908">
    <property type="entry name" value="CtsR_C_sf"/>
</dbReference>
<dbReference type="PIRSF" id="PIRSF010607">
    <property type="entry name" value="Txn_repr_CtsR"/>
    <property type="match status" value="1"/>
</dbReference>
<keyword evidence="4 7" id="KW-0805">Transcription regulation</keyword>
<dbReference type="Pfam" id="PF05848">
    <property type="entry name" value="CtsR"/>
    <property type="match status" value="1"/>
</dbReference>
<evidence type="ECO:0000256" key="1">
    <source>
        <dbReference type="ARBA" id="ARBA00010189"/>
    </source>
</evidence>
<protein>
    <recommendedName>
        <fullName evidence="2 7">Transcriptional regulator CtsR</fullName>
    </recommendedName>
</protein>
<gene>
    <name evidence="10" type="ORF">RV14_GL000864</name>
</gene>
<evidence type="ECO:0000313" key="11">
    <source>
        <dbReference type="Proteomes" id="UP000182152"/>
    </source>
</evidence>
<dbReference type="Gene3D" id="3.30.56.130">
    <property type="entry name" value="Transcriptional regulator CtsR, winged HTH domain"/>
    <property type="match status" value="1"/>
</dbReference>
<evidence type="ECO:0000256" key="3">
    <source>
        <dbReference type="ARBA" id="ARBA00022491"/>
    </source>
</evidence>
<comment type="caution">
    <text evidence="10">The sequence shown here is derived from an EMBL/GenBank/DDBJ whole genome shotgun (WGS) entry which is preliminary data.</text>
</comment>
<proteinExistence type="inferred from homology"/>
<dbReference type="InterPro" id="IPR041902">
    <property type="entry name" value="CtsR_N_sf"/>
</dbReference>
<sequence length="158" mass="18311">MSKMAHQNTSDLIESYIKNILENNEMIEIRRIEMADLFNCVPSQINYVINTRFTIQRGYLVESKRGGGGYIRIAKVRISDKRHMLEQVNQLFDETISEKNAFAIIQKLYEDQIITKKEGNLMLSAIAKTTLNVNGFEDCVRARILRAFLERLSYEDGK</sequence>
<evidence type="ECO:0000256" key="4">
    <source>
        <dbReference type="ARBA" id="ARBA00023015"/>
    </source>
</evidence>
<dbReference type="GO" id="GO:0006355">
    <property type="term" value="P:regulation of DNA-templated transcription"/>
    <property type="evidence" value="ECO:0007669"/>
    <property type="project" value="UniProtKB-UniRule"/>
</dbReference>
<keyword evidence="11" id="KW-1185">Reference proteome</keyword>
<name>A0A1L8WRG9_9ENTE</name>
<evidence type="ECO:0000259" key="9">
    <source>
        <dbReference type="Pfam" id="PF17727"/>
    </source>
</evidence>
<dbReference type="GO" id="GO:0003677">
    <property type="term" value="F:DNA binding"/>
    <property type="evidence" value="ECO:0007669"/>
    <property type="project" value="UniProtKB-UniRule"/>
</dbReference>
<reference evidence="10 11" key="1">
    <citation type="submission" date="2014-12" db="EMBL/GenBank/DDBJ databases">
        <title>Draft genome sequences of 29 type strains of Enterococci.</title>
        <authorList>
            <person name="Zhong Z."/>
            <person name="Sun Z."/>
            <person name="Liu W."/>
            <person name="Zhang W."/>
            <person name="Zhang H."/>
        </authorList>
    </citation>
    <scope>NUCLEOTIDE SEQUENCE [LARGE SCALE GENOMIC DNA]</scope>
    <source>
        <strain evidence="10 11">DSM 15687</strain>
    </source>
</reference>
<feature type="domain" description="CtsR N-terminal HTH" evidence="8">
    <location>
        <begin position="8"/>
        <end position="76"/>
    </location>
</feature>
<keyword evidence="3 7" id="KW-0678">Repressor</keyword>
<dbReference type="AlphaFoldDB" id="A0A1L8WRG9"/>